<dbReference type="InterPro" id="IPR052340">
    <property type="entry name" value="RNase_Y/CdgJ"/>
</dbReference>
<dbReference type="Pfam" id="PF08668">
    <property type="entry name" value="HDOD"/>
    <property type="match status" value="1"/>
</dbReference>
<organism evidence="2 3">
    <name type="scientific">Azonexus fungiphilus</name>
    <dbReference type="NCBI Taxonomy" id="146940"/>
    <lineage>
        <taxon>Bacteria</taxon>
        <taxon>Pseudomonadati</taxon>
        <taxon>Pseudomonadota</taxon>
        <taxon>Betaproteobacteria</taxon>
        <taxon>Rhodocyclales</taxon>
        <taxon>Azonexaceae</taxon>
        <taxon>Azonexus</taxon>
    </lineage>
</organism>
<dbReference type="InterPro" id="IPR006675">
    <property type="entry name" value="HDIG_dom"/>
</dbReference>
<dbReference type="NCBIfam" id="TIGR00277">
    <property type="entry name" value="HDIG"/>
    <property type="match status" value="1"/>
</dbReference>
<name>A0A495WMA1_9RHOO</name>
<keyword evidence="2" id="KW-0808">Transferase</keyword>
<dbReference type="SUPFAM" id="SSF109604">
    <property type="entry name" value="HD-domain/PDEase-like"/>
    <property type="match status" value="1"/>
</dbReference>
<evidence type="ECO:0000259" key="1">
    <source>
        <dbReference type="PROSITE" id="PS51833"/>
    </source>
</evidence>
<sequence length="283" mass="31576">MSAHDSIHFRILEDIARELSGDVNFPTCMDAALLVRNTLKDPFANLDKVVQVVGVEPLISSKLLRLANSVSYNPSGKVISDLATAISRIGFDSVRTISLAVAMDQMLKSRNLASYESIAHNAWSHSIHVAAIARVLARRLGRINPDDAMMAGLVHDIGVFYLLYRATEYPEYRANREAMLELLIGWHEGIGESLLHALGIPERITEAVRDHDRLLNVETPCTVRDVLYFANLLAGGDRDWMLRGEEDPATRELREADRARYLDLVAEAEDDIGDLRFALGIRD</sequence>
<dbReference type="Proteomes" id="UP000270626">
    <property type="component" value="Unassembled WGS sequence"/>
</dbReference>
<evidence type="ECO:0000313" key="2">
    <source>
        <dbReference type="EMBL" id="RKT62437.1"/>
    </source>
</evidence>
<dbReference type="AlphaFoldDB" id="A0A495WMA1"/>
<keyword evidence="3" id="KW-1185">Reference proteome</keyword>
<dbReference type="CDD" id="cd00077">
    <property type="entry name" value="HDc"/>
    <property type="match status" value="1"/>
</dbReference>
<reference evidence="2 3" key="1">
    <citation type="submission" date="2018-10" db="EMBL/GenBank/DDBJ databases">
        <title>Genomic Encyclopedia of Type Strains, Phase IV (KMG-IV): sequencing the most valuable type-strain genomes for metagenomic binning, comparative biology and taxonomic classification.</title>
        <authorList>
            <person name="Goeker M."/>
        </authorList>
    </citation>
    <scope>NUCLEOTIDE SEQUENCE [LARGE SCALE GENOMIC DNA]</scope>
    <source>
        <strain evidence="2 3">DSM 23841</strain>
    </source>
</reference>
<dbReference type="PANTHER" id="PTHR33525:SF3">
    <property type="entry name" value="RIBONUCLEASE Y"/>
    <property type="match status" value="1"/>
</dbReference>
<dbReference type="InterPro" id="IPR003607">
    <property type="entry name" value="HD/PDEase_dom"/>
</dbReference>
<dbReference type="OrthoDB" id="9797768at2"/>
<evidence type="ECO:0000313" key="3">
    <source>
        <dbReference type="Proteomes" id="UP000270626"/>
    </source>
</evidence>
<dbReference type="RefSeq" id="WP_121456742.1">
    <property type="nucleotide sequence ID" value="NZ_RBXP01000003.1"/>
</dbReference>
<dbReference type="PANTHER" id="PTHR33525">
    <property type="match status" value="1"/>
</dbReference>
<dbReference type="Gene3D" id="1.10.3210.10">
    <property type="entry name" value="Hypothetical protein af1432"/>
    <property type="match status" value="1"/>
</dbReference>
<dbReference type="SMART" id="SM00471">
    <property type="entry name" value="HDc"/>
    <property type="match status" value="1"/>
</dbReference>
<proteinExistence type="predicted"/>
<feature type="domain" description="HDOD" evidence="1">
    <location>
        <begin position="25"/>
        <end position="214"/>
    </location>
</feature>
<comment type="caution">
    <text evidence="2">The sequence shown here is derived from an EMBL/GenBank/DDBJ whole genome shotgun (WGS) entry which is preliminary data.</text>
</comment>
<gene>
    <name evidence="2" type="ORF">DFR40_0324</name>
</gene>
<accession>A0A495WMA1</accession>
<dbReference type="InterPro" id="IPR013976">
    <property type="entry name" value="HDOD"/>
</dbReference>
<dbReference type="GO" id="GO:0016740">
    <property type="term" value="F:transferase activity"/>
    <property type="evidence" value="ECO:0007669"/>
    <property type="project" value="UniProtKB-KW"/>
</dbReference>
<protein>
    <submittedName>
        <fullName evidence="2">Putative nucleotidyltransferase with HDIG domain</fullName>
    </submittedName>
</protein>
<dbReference type="PROSITE" id="PS51833">
    <property type="entry name" value="HDOD"/>
    <property type="match status" value="1"/>
</dbReference>
<dbReference type="EMBL" id="RBXP01000003">
    <property type="protein sequence ID" value="RKT62437.1"/>
    <property type="molecule type" value="Genomic_DNA"/>
</dbReference>